<dbReference type="PANTHER" id="PTHR33542">
    <property type="entry name" value="SIROHYDROCHLORIN FERROCHELATASE, CHLOROPLASTIC"/>
    <property type="match status" value="1"/>
</dbReference>
<dbReference type="GO" id="GO:0016829">
    <property type="term" value="F:lyase activity"/>
    <property type="evidence" value="ECO:0007669"/>
    <property type="project" value="UniProtKB-KW"/>
</dbReference>
<dbReference type="SUPFAM" id="SSF53800">
    <property type="entry name" value="Chelatase"/>
    <property type="match status" value="1"/>
</dbReference>
<dbReference type="CDD" id="cd03416">
    <property type="entry name" value="CbiX_SirB_N"/>
    <property type="match status" value="1"/>
</dbReference>
<dbReference type="CDD" id="cd03414">
    <property type="entry name" value="CbiX_SirB_C"/>
    <property type="match status" value="1"/>
</dbReference>
<evidence type="ECO:0000313" key="3">
    <source>
        <dbReference type="EMBL" id="KXZ22111.1"/>
    </source>
</evidence>
<dbReference type="EMBL" id="LSBA01000005">
    <property type="protein sequence ID" value="KXZ22111.1"/>
    <property type="molecule type" value="Genomic_DNA"/>
</dbReference>
<organism evidence="3 4">
    <name type="scientific">Bacillus nakamurai</name>
    <dbReference type="NCBI Taxonomy" id="1793963"/>
    <lineage>
        <taxon>Bacteria</taxon>
        <taxon>Bacillati</taxon>
        <taxon>Bacillota</taxon>
        <taxon>Bacilli</taxon>
        <taxon>Bacillales</taxon>
        <taxon>Bacillaceae</taxon>
        <taxon>Bacillus</taxon>
    </lineage>
</organism>
<evidence type="ECO:0000256" key="1">
    <source>
        <dbReference type="ARBA" id="ARBA00022723"/>
    </source>
</evidence>
<protein>
    <submittedName>
        <fullName evidence="3">Sirohydrochlorin ferrochelatase</fullName>
    </submittedName>
</protein>
<dbReference type="InterPro" id="IPR050963">
    <property type="entry name" value="Sirohydro_Cobaltochel/CbiX"/>
</dbReference>
<dbReference type="InterPro" id="IPR002762">
    <property type="entry name" value="CbiX-like"/>
</dbReference>
<keyword evidence="4" id="KW-1185">Reference proteome</keyword>
<accession>A0A150F9W7</accession>
<dbReference type="Pfam" id="PF01903">
    <property type="entry name" value="CbiX"/>
    <property type="match status" value="2"/>
</dbReference>
<proteinExistence type="predicted"/>
<gene>
    <name evidence="3" type="ORF">AXI58_08930</name>
</gene>
<sequence length="261" mass="28564">MKQAILYVGHGSRLKKAQTESAAFLEGCKIHAKAPIQEICFLELQEPSIETGFEACVRQGATHIAVVPLLLLTAAHAKHDIPMEIAHAAARHPDVQVTYGVPIGVDDEVVKAVYHRLLETGGAIEQAKVVLVGRGSKDPAVKKDISEIAGRLSRIAPVKEVIPCFLTACEPYYKEVFAKLAEDDGTPVFIVPYLLFTGLLMTEIEREVQKLQTVNQNVYLASYLGFHPHIKQAFLNRVAEAAENPGGQFDFKGELYAAPSH</sequence>
<keyword evidence="2" id="KW-0456">Lyase</keyword>
<keyword evidence="1" id="KW-0479">Metal-binding</keyword>
<dbReference type="OrthoDB" id="9797895at2"/>
<dbReference type="PANTHER" id="PTHR33542:SF3">
    <property type="entry name" value="SIROHYDROCHLORIN FERROCHELATASE, CHLOROPLASTIC"/>
    <property type="match status" value="1"/>
</dbReference>
<dbReference type="AlphaFoldDB" id="A0A150F9W7"/>
<dbReference type="GO" id="GO:0046872">
    <property type="term" value="F:metal ion binding"/>
    <property type="evidence" value="ECO:0007669"/>
    <property type="project" value="UniProtKB-KW"/>
</dbReference>
<dbReference type="Proteomes" id="UP000075430">
    <property type="component" value="Unassembled WGS sequence"/>
</dbReference>
<dbReference type="Gene3D" id="3.40.50.1400">
    <property type="match status" value="2"/>
</dbReference>
<reference evidence="4" key="1">
    <citation type="submission" date="2016-02" db="EMBL/GenBank/DDBJ databases">
        <authorList>
            <person name="Dunlap C."/>
        </authorList>
    </citation>
    <scope>NUCLEOTIDE SEQUENCE [LARGE SCALE GENOMIC DNA]</scope>
    <source>
        <strain evidence="4">NRRL B-41092</strain>
    </source>
</reference>
<evidence type="ECO:0000256" key="2">
    <source>
        <dbReference type="ARBA" id="ARBA00023239"/>
    </source>
</evidence>
<dbReference type="RefSeq" id="WP_061520466.1">
    <property type="nucleotide sequence ID" value="NZ_JARLZY010000019.1"/>
</dbReference>
<evidence type="ECO:0000313" key="4">
    <source>
        <dbReference type="Proteomes" id="UP000075430"/>
    </source>
</evidence>
<comment type="caution">
    <text evidence="3">The sequence shown here is derived from an EMBL/GenBank/DDBJ whole genome shotgun (WGS) entry which is preliminary data.</text>
</comment>
<name>A0A150F9W7_9BACI</name>
<dbReference type="STRING" id="1793963.AXI58_08930"/>